<dbReference type="InterPro" id="IPR046532">
    <property type="entry name" value="DUF6597"/>
</dbReference>
<keyword evidence="3" id="KW-0804">Transcription</keyword>
<feature type="domain" description="HTH araC/xylS-type" evidence="4">
    <location>
        <begin position="137"/>
        <end position="225"/>
    </location>
</feature>
<dbReference type="InterPro" id="IPR009057">
    <property type="entry name" value="Homeodomain-like_sf"/>
</dbReference>
<keyword evidence="2" id="KW-0238">DNA-binding</keyword>
<dbReference type="InterPro" id="IPR018060">
    <property type="entry name" value="HTH_AraC"/>
</dbReference>
<proteinExistence type="predicted"/>
<dbReference type="Pfam" id="PF12833">
    <property type="entry name" value="HTH_18"/>
    <property type="match status" value="1"/>
</dbReference>
<evidence type="ECO:0000259" key="4">
    <source>
        <dbReference type="PROSITE" id="PS01124"/>
    </source>
</evidence>
<comment type="caution">
    <text evidence="5">The sequence shown here is derived from an EMBL/GenBank/DDBJ whole genome shotgun (WGS) entry which is preliminary data.</text>
</comment>
<organism evidence="5 6">
    <name type="scientific">Gordonia polyisoprenivorans</name>
    <dbReference type="NCBI Taxonomy" id="84595"/>
    <lineage>
        <taxon>Bacteria</taxon>
        <taxon>Bacillati</taxon>
        <taxon>Actinomycetota</taxon>
        <taxon>Actinomycetes</taxon>
        <taxon>Mycobacteriales</taxon>
        <taxon>Gordoniaceae</taxon>
        <taxon>Gordonia</taxon>
    </lineage>
</organism>
<dbReference type="Gene3D" id="1.10.10.60">
    <property type="entry name" value="Homeodomain-like"/>
    <property type="match status" value="1"/>
</dbReference>
<dbReference type="SMART" id="SM00342">
    <property type="entry name" value="HTH_ARAC"/>
    <property type="match status" value="1"/>
</dbReference>
<dbReference type="InterPro" id="IPR050204">
    <property type="entry name" value="AraC_XylS_family_regulators"/>
</dbReference>
<evidence type="ECO:0000256" key="2">
    <source>
        <dbReference type="ARBA" id="ARBA00023125"/>
    </source>
</evidence>
<sequence length="231" mass="24446">MTLAERSARPATCWRADTAPGESVILPDGCMDLIWTGEELLIAGPDTGPYVFGTDRRRDMTGLRFAPGYAPGLLGAPASEFRDSRVPLSDLWPSSDVRRWEDTLAAADDVGAALSALCDATPGQSPPPWVPTLPLMLARGVPVSACADTVSVSARTLHRMSLQHFGYGPKTLARILRMRTALALLDDAGEDLSGIAARAGYADHAHMCRDFAELTGAPPTAWTGGAQTSGL</sequence>
<evidence type="ECO:0000256" key="3">
    <source>
        <dbReference type="ARBA" id="ARBA00023163"/>
    </source>
</evidence>
<dbReference type="Pfam" id="PF20240">
    <property type="entry name" value="DUF6597"/>
    <property type="match status" value="1"/>
</dbReference>
<evidence type="ECO:0000313" key="5">
    <source>
        <dbReference type="EMBL" id="NKY03761.1"/>
    </source>
</evidence>
<dbReference type="GO" id="GO:0003700">
    <property type="term" value="F:DNA-binding transcription factor activity"/>
    <property type="evidence" value="ECO:0007669"/>
    <property type="project" value="InterPro"/>
</dbReference>
<dbReference type="AlphaFoldDB" id="A0A846WTP8"/>
<name>A0A846WTP8_9ACTN</name>
<dbReference type="GO" id="GO:0043565">
    <property type="term" value="F:sequence-specific DNA binding"/>
    <property type="evidence" value="ECO:0007669"/>
    <property type="project" value="InterPro"/>
</dbReference>
<keyword evidence="1" id="KW-0805">Transcription regulation</keyword>
<dbReference type="Proteomes" id="UP000563898">
    <property type="component" value="Unassembled WGS sequence"/>
</dbReference>
<protein>
    <submittedName>
        <fullName evidence="5">Helix-turn-helix domain-containing protein</fullName>
    </submittedName>
</protein>
<evidence type="ECO:0000313" key="6">
    <source>
        <dbReference type="Proteomes" id="UP000563898"/>
    </source>
</evidence>
<gene>
    <name evidence="5" type="ORF">HGA05_19515</name>
</gene>
<dbReference type="PANTHER" id="PTHR46796:SF15">
    <property type="entry name" value="BLL1074 PROTEIN"/>
    <property type="match status" value="1"/>
</dbReference>
<dbReference type="PROSITE" id="PS01124">
    <property type="entry name" value="HTH_ARAC_FAMILY_2"/>
    <property type="match status" value="1"/>
</dbReference>
<dbReference type="SUPFAM" id="SSF46689">
    <property type="entry name" value="Homeodomain-like"/>
    <property type="match status" value="1"/>
</dbReference>
<dbReference type="PANTHER" id="PTHR46796">
    <property type="entry name" value="HTH-TYPE TRANSCRIPTIONAL ACTIVATOR RHAS-RELATED"/>
    <property type="match status" value="1"/>
</dbReference>
<accession>A0A846WTP8</accession>
<dbReference type="EMBL" id="JAAXPC010000012">
    <property type="protein sequence ID" value="NKY03761.1"/>
    <property type="molecule type" value="Genomic_DNA"/>
</dbReference>
<reference evidence="5 6" key="1">
    <citation type="submission" date="2020-04" db="EMBL/GenBank/DDBJ databases">
        <title>MicrobeNet Type strains.</title>
        <authorList>
            <person name="Nicholson A.C."/>
        </authorList>
    </citation>
    <scope>NUCLEOTIDE SEQUENCE [LARGE SCALE GENOMIC DNA]</scope>
    <source>
        <strain evidence="5 6">ATCC BAA-14</strain>
    </source>
</reference>
<evidence type="ECO:0000256" key="1">
    <source>
        <dbReference type="ARBA" id="ARBA00023015"/>
    </source>
</evidence>
<dbReference type="RefSeq" id="WP_035726845.1">
    <property type="nucleotide sequence ID" value="NZ_JAZGUS010000122.1"/>
</dbReference>